<proteinExistence type="predicted"/>
<evidence type="ECO:0000313" key="1">
    <source>
        <dbReference type="Proteomes" id="UP000887565"/>
    </source>
</evidence>
<evidence type="ECO:0000313" key="2">
    <source>
        <dbReference type="WBParaSite" id="nRc.2.0.1.t22888-RA"/>
    </source>
</evidence>
<name>A0A915J8T5_ROMCU</name>
<dbReference type="Proteomes" id="UP000887565">
    <property type="component" value="Unplaced"/>
</dbReference>
<accession>A0A915J8T5</accession>
<reference evidence="2" key="1">
    <citation type="submission" date="2022-11" db="UniProtKB">
        <authorList>
            <consortium name="WormBaseParasite"/>
        </authorList>
    </citation>
    <scope>IDENTIFICATION</scope>
</reference>
<keyword evidence="1" id="KW-1185">Reference proteome</keyword>
<dbReference type="WBParaSite" id="nRc.2.0.1.t22888-RA">
    <property type="protein sequence ID" value="nRc.2.0.1.t22888-RA"/>
    <property type="gene ID" value="nRc.2.0.1.g22888"/>
</dbReference>
<sequence>MGTLVADSGEAGSYQNTKPSFMEHWSYMFTIVNKNTYSIRYLVKPMHHTRQKNIPPQSNVFDIKITTPLIDEVAGNEIVFIMPRQTQQLVSIHHPPSKLPCLIAKSTKLSYVSFEGEKTKMLLLKISGHLTSGAAENSSRSKKWLYSEKEESIVYSLEGRIKRRVLLINGGMGDGFLRPREDLRISRSLTYDI</sequence>
<protein>
    <submittedName>
        <fullName evidence="2">Major sperm protein</fullName>
    </submittedName>
</protein>
<dbReference type="AlphaFoldDB" id="A0A915J8T5"/>
<organism evidence="1 2">
    <name type="scientific">Romanomermis culicivorax</name>
    <name type="common">Nematode worm</name>
    <dbReference type="NCBI Taxonomy" id="13658"/>
    <lineage>
        <taxon>Eukaryota</taxon>
        <taxon>Metazoa</taxon>
        <taxon>Ecdysozoa</taxon>
        <taxon>Nematoda</taxon>
        <taxon>Enoplea</taxon>
        <taxon>Dorylaimia</taxon>
        <taxon>Mermithida</taxon>
        <taxon>Mermithoidea</taxon>
        <taxon>Mermithidae</taxon>
        <taxon>Romanomermis</taxon>
    </lineage>
</organism>